<dbReference type="EMBL" id="AAACVH010000042">
    <property type="protein sequence ID" value="EAA8667408.1"/>
    <property type="molecule type" value="Genomic_DNA"/>
</dbReference>
<dbReference type="Proteomes" id="UP000839834">
    <property type="component" value="Unassembled WGS sequence"/>
</dbReference>
<comment type="caution">
    <text evidence="1">The sequence shown here is derived from an EMBL/GenBank/DDBJ whole genome shotgun (WGS) entry which is preliminary data.</text>
</comment>
<reference evidence="1" key="1">
    <citation type="submission" date="2018-08" db="EMBL/GenBank/DDBJ databases">
        <authorList>
            <consortium name="GenomeTrakr network: Whole genome sequencing for foodborne pathogen traceback"/>
        </authorList>
    </citation>
    <scope>NUCLEOTIDE SEQUENCE [LARGE SCALE GENOMIC DNA]</scope>
    <source>
        <strain evidence="1">FLUFL-367</strain>
    </source>
</reference>
<evidence type="ECO:0000313" key="1">
    <source>
        <dbReference type="EMBL" id="EAA8667408.1"/>
    </source>
</evidence>
<name>A0A7U7QM00_SALER</name>
<dbReference type="AlphaFoldDB" id="A0A7U7QM00"/>
<organism evidence="1">
    <name type="scientific">Salmonella enterica</name>
    <name type="common">Salmonella choleraesuis</name>
    <dbReference type="NCBI Taxonomy" id="28901"/>
    <lineage>
        <taxon>Bacteria</taxon>
        <taxon>Pseudomonadati</taxon>
        <taxon>Pseudomonadota</taxon>
        <taxon>Gammaproteobacteria</taxon>
        <taxon>Enterobacterales</taxon>
        <taxon>Enterobacteriaceae</taxon>
        <taxon>Salmonella</taxon>
    </lineage>
</organism>
<accession>A0A7U7QM00</accession>
<proteinExistence type="predicted"/>
<sequence>MTHCTERRMHQNVEINKRPVRDTMSSVVIKATLQMLAETGSSVAVFATEKLIPALEIQGLVDMGSEGVRVDEYMRWRSRCIKRAQRVLAGETPMPADWIITWMSVLPELYKNKCSQKIAAMQGLQWVRLPRYNRIRIESVDAEIDSITMKFGEVLASSSPAHDGVYDNTDDKSALKQLQNRLAEMAAYIRREIINIEMATGISPDYVEIGEKSPLSGGRRVTA</sequence>
<protein>
    <submittedName>
        <fullName evidence="1">Uncharacterized protein</fullName>
    </submittedName>
</protein>
<gene>
    <name evidence="1" type="ORF">NL99_21040</name>
</gene>